<dbReference type="EMBL" id="JBHFAB010000003">
    <property type="protein sequence ID" value="MFC1415887.1"/>
    <property type="molecule type" value="Genomic_DNA"/>
</dbReference>
<gene>
    <name evidence="1" type="ORF">ACEZDE_04410</name>
</gene>
<dbReference type="InterPro" id="IPR032710">
    <property type="entry name" value="NTF2-like_dom_sf"/>
</dbReference>
<evidence type="ECO:0000313" key="2">
    <source>
        <dbReference type="Proteomes" id="UP001592531"/>
    </source>
</evidence>
<dbReference type="Proteomes" id="UP001592531">
    <property type="component" value="Unassembled WGS sequence"/>
</dbReference>
<sequence>MRQQYLASATGDMDLWRSVVAADVEWTESAGFPPAGTYRTPEGTVDGVFTRLADEWDDWTTHDDTYVHVTVTVGRGARPVRRGSRCRPVAAAH</sequence>
<dbReference type="RefSeq" id="WP_380532446.1">
    <property type="nucleotide sequence ID" value="NZ_JBHFAB010000003.1"/>
</dbReference>
<comment type="caution">
    <text evidence="1">The sequence shown here is derived from an EMBL/GenBank/DDBJ whole genome shotgun (WGS) entry which is preliminary data.</text>
</comment>
<proteinExistence type="predicted"/>
<name>A0ABV6VQ61_9ACTN</name>
<evidence type="ECO:0000313" key="1">
    <source>
        <dbReference type="EMBL" id="MFC1415887.1"/>
    </source>
</evidence>
<accession>A0ABV6VQ61</accession>
<reference evidence="1 2" key="1">
    <citation type="submission" date="2024-09" db="EMBL/GenBank/DDBJ databases">
        <authorList>
            <person name="Lee S.D."/>
        </authorList>
    </citation>
    <scope>NUCLEOTIDE SEQUENCE [LARGE SCALE GENOMIC DNA]</scope>
    <source>
        <strain evidence="1 2">N8-3</strain>
    </source>
</reference>
<dbReference type="Gene3D" id="3.10.450.50">
    <property type="match status" value="1"/>
</dbReference>
<dbReference type="SUPFAM" id="SSF54427">
    <property type="entry name" value="NTF2-like"/>
    <property type="match status" value="1"/>
</dbReference>
<keyword evidence="2" id="KW-1185">Reference proteome</keyword>
<evidence type="ECO:0008006" key="3">
    <source>
        <dbReference type="Google" id="ProtNLM"/>
    </source>
</evidence>
<protein>
    <recommendedName>
        <fullName evidence="3">SnoaL-like domain-containing protein</fullName>
    </recommendedName>
</protein>
<organism evidence="1 2">
    <name type="scientific">Streptacidiphilus cavernicola</name>
    <dbReference type="NCBI Taxonomy" id="3342716"/>
    <lineage>
        <taxon>Bacteria</taxon>
        <taxon>Bacillati</taxon>
        <taxon>Actinomycetota</taxon>
        <taxon>Actinomycetes</taxon>
        <taxon>Kitasatosporales</taxon>
        <taxon>Streptomycetaceae</taxon>
        <taxon>Streptacidiphilus</taxon>
    </lineage>
</organism>